<gene>
    <name evidence="1" type="ORF">S01H4_39007</name>
</gene>
<accession>X1CIB8</accession>
<sequence length="38" mass="4015">VTTVSSIPVAIFEIVFAVAGQIKIRSAFPNLLGRCPAK</sequence>
<name>X1CIB8_9ZZZZ</name>
<organism evidence="1">
    <name type="scientific">marine sediment metagenome</name>
    <dbReference type="NCBI Taxonomy" id="412755"/>
    <lineage>
        <taxon>unclassified sequences</taxon>
        <taxon>metagenomes</taxon>
        <taxon>ecological metagenomes</taxon>
    </lineage>
</organism>
<protein>
    <submittedName>
        <fullName evidence="1">Uncharacterized protein</fullName>
    </submittedName>
</protein>
<dbReference type="AlphaFoldDB" id="X1CIB8"/>
<feature type="non-terminal residue" evidence="1">
    <location>
        <position position="1"/>
    </location>
</feature>
<reference evidence="1" key="1">
    <citation type="journal article" date="2014" name="Front. Microbiol.">
        <title>High frequency of phylogenetically diverse reductive dehalogenase-homologous genes in deep subseafloor sedimentary metagenomes.</title>
        <authorList>
            <person name="Kawai M."/>
            <person name="Futagami T."/>
            <person name="Toyoda A."/>
            <person name="Takaki Y."/>
            <person name="Nishi S."/>
            <person name="Hori S."/>
            <person name="Arai W."/>
            <person name="Tsubouchi T."/>
            <person name="Morono Y."/>
            <person name="Uchiyama I."/>
            <person name="Ito T."/>
            <person name="Fujiyama A."/>
            <person name="Inagaki F."/>
            <person name="Takami H."/>
        </authorList>
    </citation>
    <scope>NUCLEOTIDE SEQUENCE</scope>
    <source>
        <strain evidence="1">Expedition CK06-06</strain>
    </source>
</reference>
<comment type="caution">
    <text evidence="1">The sequence shown here is derived from an EMBL/GenBank/DDBJ whole genome shotgun (WGS) entry which is preliminary data.</text>
</comment>
<evidence type="ECO:0000313" key="1">
    <source>
        <dbReference type="EMBL" id="GAG95958.1"/>
    </source>
</evidence>
<dbReference type="EMBL" id="BART01021086">
    <property type="protein sequence ID" value="GAG95958.1"/>
    <property type="molecule type" value="Genomic_DNA"/>
</dbReference>
<proteinExistence type="predicted"/>